<dbReference type="OrthoDB" id="2140240at2759"/>
<feature type="region of interest" description="Disordered" evidence="1">
    <location>
        <begin position="142"/>
        <end position="214"/>
    </location>
</feature>
<gene>
    <name evidence="3" type="ORF">EVG20_g2492</name>
</gene>
<dbReference type="AlphaFoldDB" id="A0A4Y9Z7U9"/>
<feature type="compositionally biased region" description="Low complexity" evidence="1">
    <location>
        <begin position="398"/>
        <end position="433"/>
    </location>
</feature>
<evidence type="ECO:0000313" key="4">
    <source>
        <dbReference type="Proteomes" id="UP000298327"/>
    </source>
</evidence>
<dbReference type="Proteomes" id="UP000298327">
    <property type="component" value="Unassembled WGS sequence"/>
</dbReference>
<evidence type="ECO:0000256" key="2">
    <source>
        <dbReference type="SAM" id="SignalP"/>
    </source>
</evidence>
<comment type="caution">
    <text evidence="3">The sequence shown here is derived from an EMBL/GenBank/DDBJ whole genome shotgun (WGS) entry which is preliminary data.</text>
</comment>
<name>A0A4Y9Z7U9_9AGAM</name>
<accession>A0A4Y9Z7U9</accession>
<evidence type="ECO:0000313" key="3">
    <source>
        <dbReference type="EMBL" id="TFY70504.1"/>
    </source>
</evidence>
<feature type="signal peptide" evidence="2">
    <location>
        <begin position="1"/>
        <end position="19"/>
    </location>
</feature>
<feature type="chain" id="PRO_5021224823" evidence="2">
    <location>
        <begin position="20"/>
        <end position="579"/>
    </location>
</feature>
<dbReference type="EMBL" id="SEOQ01000098">
    <property type="protein sequence ID" value="TFY70504.1"/>
    <property type="molecule type" value="Genomic_DNA"/>
</dbReference>
<keyword evidence="2" id="KW-0732">Signal</keyword>
<sequence length="579" mass="57400">MKFSTKLSLAALLATSVSSRPVKRQLTEDQVAALAPPLGWKSGIPIAGSANCQGPPVNGVPSQIPCQCPPDQADYIRNLTANANAGKAINNPSVTLSFPLGNSKDDQLARLNAASDTLQNLNGIGKGCPIVSTTFQAQNQAISNGQPIPPSLAIPAGPAETSSAEASAASTADSAPSVTASAASGSNGDSDATSTTDSATPSASASGTPGQLTEEQVAALAPPLGWKSGIPIAGSANCQGPPVNGVPSQIPCQCPPDQDDYIKNLTANANAGKAINNPSVKLSFPLGNSKEDQLARLNAASDTLQNLNGVGKGCPIVSTTFQAQNQAISNGQPIPPSLAIPAGPSETSSGQALVASAPTSTASAATTDAASCDTGATTTATVTVTMTATTAATTAATAAAVPSSSAASSSTSSSAASSSTSSSAPSASASGAPGQLTEDQVAALAPPLGWKNGIPIAGSANCEGPPVNGVPSQIPCQCPPNQDDYIRNLTANANAGKAINNPTVKLSFPLGDSKEDQLARLNAASDTLQNLNGIGKGCPIVSTTFQAQNQAISNGQPIPPSLAIPNAPAATGAARRHWW</sequence>
<reference evidence="3 4" key="1">
    <citation type="submission" date="2019-02" db="EMBL/GenBank/DDBJ databases">
        <title>Genome sequencing of the rare red list fungi Dentipellis fragilis.</title>
        <authorList>
            <person name="Buettner E."/>
            <person name="Kellner H."/>
        </authorList>
    </citation>
    <scope>NUCLEOTIDE SEQUENCE [LARGE SCALE GENOMIC DNA]</scope>
    <source>
        <strain evidence="3 4">DSM 105465</strain>
    </source>
</reference>
<evidence type="ECO:0000256" key="1">
    <source>
        <dbReference type="SAM" id="MobiDB-lite"/>
    </source>
</evidence>
<feature type="compositionally biased region" description="Low complexity" evidence="1">
    <location>
        <begin position="155"/>
        <end position="208"/>
    </location>
</feature>
<protein>
    <submittedName>
        <fullName evidence="3">Uncharacterized protein</fullName>
    </submittedName>
</protein>
<feature type="region of interest" description="Disordered" evidence="1">
    <location>
        <begin position="329"/>
        <end position="356"/>
    </location>
</feature>
<feature type="region of interest" description="Disordered" evidence="1">
    <location>
        <begin position="398"/>
        <end position="435"/>
    </location>
</feature>
<organism evidence="3 4">
    <name type="scientific">Dentipellis fragilis</name>
    <dbReference type="NCBI Taxonomy" id="205917"/>
    <lineage>
        <taxon>Eukaryota</taxon>
        <taxon>Fungi</taxon>
        <taxon>Dikarya</taxon>
        <taxon>Basidiomycota</taxon>
        <taxon>Agaricomycotina</taxon>
        <taxon>Agaricomycetes</taxon>
        <taxon>Russulales</taxon>
        <taxon>Hericiaceae</taxon>
        <taxon>Dentipellis</taxon>
    </lineage>
</organism>
<proteinExistence type="predicted"/>
<keyword evidence="4" id="KW-1185">Reference proteome</keyword>